<protein>
    <recommendedName>
        <fullName evidence="3">Guanylate cyclase domain-containing protein</fullName>
    </recommendedName>
</protein>
<gene>
    <name evidence="1" type="ORF">CVV64_13680</name>
</gene>
<dbReference type="EMBL" id="PGXC01000015">
    <property type="protein sequence ID" value="PKK89611.1"/>
    <property type="molecule type" value="Genomic_DNA"/>
</dbReference>
<organism evidence="1 2">
    <name type="scientific">Candidatus Wallbacteria bacterium HGW-Wallbacteria-1</name>
    <dbReference type="NCBI Taxonomy" id="2013854"/>
    <lineage>
        <taxon>Bacteria</taxon>
        <taxon>Candidatus Walliibacteriota</taxon>
    </lineage>
</organism>
<evidence type="ECO:0000313" key="1">
    <source>
        <dbReference type="EMBL" id="PKK89611.1"/>
    </source>
</evidence>
<dbReference type="Proteomes" id="UP000233256">
    <property type="component" value="Unassembled WGS sequence"/>
</dbReference>
<evidence type="ECO:0000313" key="2">
    <source>
        <dbReference type="Proteomes" id="UP000233256"/>
    </source>
</evidence>
<name>A0A2N1PMN5_9BACT</name>
<proteinExistence type="predicted"/>
<dbReference type="Gene3D" id="3.30.70.1230">
    <property type="entry name" value="Nucleotide cyclase"/>
    <property type="match status" value="1"/>
</dbReference>
<sequence length="206" mass="21557">MTAEERCGTVTVVEILGLGPWLAGNGMIPPRNDSGSETDIPLLNDQGRFLPGLALSEVVEGGMESGGQVTGISGNRVSLVFPGRDGAAQALNGAIRIIDRFRSQELSSRGVSVRIGLDHGALCPIDENHENTFQSAGLAPAGGVFITGLPLMVASDLVMKARPATAFLTQSVADAAGDGFCFDEVSRLRLPDYPEKIVTMALCGRC</sequence>
<evidence type="ECO:0008006" key="3">
    <source>
        <dbReference type="Google" id="ProtNLM"/>
    </source>
</evidence>
<accession>A0A2N1PMN5</accession>
<dbReference type="SUPFAM" id="SSF55073">
    <property type="entry name" value="Nucleotide cyclase"/>
    <property type="match status" value="1"/>
</dbReference>
<reference evidence="1 2" key="1">
    <citation type="journal article" date="2017" name="ISME J.">
        <title>Potential for microbial H2 and metal transformations associated with novel bacteria and archaea in deep terrestrial subsurface sediments.</title>
        <authorList>
            <person name="Hernsdorf A.W."/>
            <person name="Amano Y."/>
            <person name="Miyakawa K."/>
            <person name="Ise K."/>
            <person name="Suzuki Y."/>
            <person name="Anantharaman K."/>
            <person name="Probst A."/>
            <person name="Burstein D."/>
            <person name="Thomas B.C."/>
            <person name="Banfield J.F."/>
        </authorList>
    </citation>
    <scope>NUCLEOTIDE SEQUENCE [LARGE SCALE GENOMIC DNA]</scope>
    <source>
        <strain evidence="1">HGW-Wallbacteria-1</strain>
    </source>
</reference>
<comment type="caution">
    <text evidence="1">The sequence shown here is derived from an EMBL/GenBank/DDBJ whole genome shotgun (WGS) entry which is preliminary data.</text>
</comment>
<dbReference type="InterPro" id="IPR029787">
    <property type="entry name" value="Nucleotide_cyclase"/>
</dbReference>
<dbReference type="AlphaFoldDB" id="A0A2N1PMN5"/>